<sequence length="88" mass="9772">MHPKIFGQDIGNNCSVKPFQRGLLRQNISCRSDIIGNLISSKLSRSDLDMKTTSLLLTLENRVLASPEAFAEACGYCVDHYLGWTLKA</sequence>
<evidence type="ECO:0000313" key="1">
    <source>
        <dbReference type="EMBL" id="PON38263.1"/>
    </source>
</evidence>
<dbReference type="InParanoid" id="A0A2P5ANW8"/>
<dbReference type="EMBL" id="JXTC01000760">
    <property type="protein sequence ID" value="PON38263.1"/>
    <property type="molecule type" value="Genomic_DNA"/>
</dbReference>
<dbReference type="Proteomes" id="UP000237000">
    <property type="component" value="Unassembled WGS sequence"/>
</dbReference>
<reference evidence="2" key="1">
    <citation type="submission" date="2016-06" db="EMBL/GenBank/DDBJ databases">
        <title>Parallel loss of symbiosis genes in relatives of nitrogen-fixing non-legume Parasponia.</title>
        <authorList>
            <person name="Van Velzen R."/>
            <person name="Holmer R."/>
            <person name="Bu F."/>
            <person name="Rutten L."/>
            <person name="Van Zeijl A."/>
            <person name="Liu W."/>
            <person name="Santuari L."/>
            <person name="Cao Q."/>
            <person name="Sharma T."/>
            <person name="Shen D."/>
            <person name="Roswanjaya Y."/>
            <person name="Wardhani T."/>
            <person name="Kalhor M.S."/>
            <person name="Jansen J."/>
            <person name="Van den Hoogen J."/>
            <person name="Gungor B."/>
            <person name="Hartog M."/>
            <person name="Hontelez J."/>
            <person name="Verver J."/>
            <person name="Yang W.-C."/>
            <person name="Schijlen E."/>
            <person name="Repin R."/>
            <person name="Schilthuizen M."/>
            <person name="Schranz E."/>
            <person name="Heidstra R."/>
            <person name="Miyata K."/>
            <person name="Fedorova E."/>
            <person name="Kohlen W."/>
            <person name="Bisseling T."/>
            <person name="Smit S."/>
            <person name="Geurts R."/>
        </authorList>
    </citation>
    <scope>NUCLEOTIDE SEQUENCE [LARGE SCALE GENOMIC DNA]</scope>
    <source>
        <strain evidence="2">cv. RG33-2</strain>
    </source>
</reference>
<keyword evidence="2" id="KW-1185">Reference proteome</keyword>
<evidence type="ECO:0000313" key="2">
    <source>
        <dbReference type="Proteomes" id="UP000237000"/>
    </source>
</evidence>
<protein>
    <submittedName>
        <fullName evidence="1">Uncharacterized protein</fullName>
    </submittedName>
</protein>
<name>A0A2P5ANW8_TREOI</name>
<accession>A0A2P5ANW8</accession>
<proteinExistence type="predicted"/>
<comment type="caution">
    <text evidence="1">The sequence shown here is derived from an EMBL/GenBank/DDBJ whole genome shotgun (WGS) entry which is preliminary data.</text>
</comment>
<dbReference type="AlphaFoldDB" id="A0A2P5ANW8"/>
<organism evidence="1 2">
    <name type="scientific">Trema orientale</name>
    <name type="common">Charcoal tree</name>
    <name type="synonym">Celtis orientalis</name>
    <dbReference type="NCBI Taxonomy" id="63057"/>
    <lineage>
        <taxon>Eukaryota</taxon>
        <taxon>Viridiplantae</taxon>
        <taxon>Streptophyta</taxon>
        <taxon>Embryophyta</taxon>
        <taxon>Tracheophyta</taxon>
        <taxon>Spermatophyta</taxon>
        <taxon>Magnoliopsida</taxon>
        <taxon>eudicotyledons</taxon>
        <taxon>Gunneridae</taxon>
        <taxon>Pentapetalae</taxon>
        <taxon>rosids</taxon>
        <taxon>fabids</taxon>
        <taxon>Rosales</taxon>
        <taxon>Cannabaceae</taxon>
        <taxon>Trema</taxon>
    </lineage>
</organism>
<gene>
    <name evidence="1" type="ORF">TorRG33x02_345570</name>
</gene>